<dbReference type="EMBL" id="FOGJ01000004">
    <property type="protein sequence ID" value="SER36273.1"/>
    <property type="molecule type" value="Genomic_DNA"/>
</dbReference>
<keyword evidence="2" id="KW-0808">Transferase</keyword>
<organism evidence="2 3">
    <name type="scientific">Butyrivibrio fibrisolvens</name>
    <dbReference type="NCBI Taxonomy" id="831"/>
    <lineage>
        <taxon>Bacteria</taxon>
        <taxon>Bacillati</taxon>
        <taxon>Bacillota</taxon>
        <taxon>Clostridia</taxon>
        <taxon>Lachnospirales</taxon>
        <taxon>Lachnospiraceae</taxon>
        <taxon>Butyrivibrio</taxon>
    </lineage>
</organism>
<gene>
    <name evidence="2" type="ORF">SAMN04487884_104223</name>
</gene>
<dbReference type="OrthoDB" id="2199595at2"/>
<sequence>MQLGRYEIENADIKIDDIAKKVLASEDIKKITRICERYSDEEDDYREYDVYKIKTTSKELILKKTSEREVTNYEKYLSGHGFNVPEFYGSHIDGEDIWIVIENIEGEDLRNVTDALAIAAADSLSEIQDSHWNSSDTKRFDVYMERIGRRYAFIKGDLVIGKAYALFLERQKTCPRTLSNGDFMEFNAVEKEGTVCIIDWGFGGVMPYSLDIARFIAHATEDRATFPFYMNDAQKKLFVEGVYERLNDKPDHEQYIRDIKLAVLNEYVEFVEADEDEDHWYYEHARELAEEINGWK</sequence>
<feature type="domain" description="Aminoglycoside phosphotransferase" evidence="1">
    <location>
        <begin position="49"/>
        <end position="222"/>
    </location>
</feature>
<reference evidence="2 3" key="1">
    <citation type="submission" date="2016-10" db="EMBL/GenBank/DDBJ databases">
        <authorList>
            <person name="de Groot N.N."/>
        </authorList>
    </citation>
    <scope>NUCLEOTIDE SEQUENCE [LARGE SCALE GENOMIC DNA]</scope>
    <source>
        <strain evidence="2 3">AR40</strain>
    </source>
</reference>
<dbReference type="AlphaFoldDB" id="A0A1H9NLJ6"/>
<proteinExistence type="predicted"/>
<accession>A0A1H9NLJ6</accession>
<dbReference type="RefSeq" id="WP_074754750.1">
    <property type="nucleotide sequence ID" value="NZ_FOGJ01000004.1"/>
</dbReference>
<evidence type="ECO:0000259" key="1">
    <source>
        <dbReference type="Pfam" id="PF01636"/>
    </source>
</evidence>
<dbReference type="InterPro" id="IPR011009">
    <property type="entry name" value="Kinase-like_dom_sf"/>
</dbReference>
<name>A0A1H9NLJ6_BUTFI</name>
<dbReference type="InterPro" id="IPR002575">
    <property type="entry name" value="Aminoglycoside_PTrfase"/>
</dbReference>
<evidence type="ECO:0000313" key="2">
    <source>
        <dbReference type="EMBL" id="SER36273.1"/>
    </source>
</evidence>
<dbReference type="GO" id="GO:0016740">
    <property type="term" value="F:transferase activity"/>
    <property type="evidence" value="ECO:0007669"/>
    <property type="project" value="UniProtKB-KW"/>
</dbReference>
<protein>
    <submittedName>
        <fullName evidence="2">Phosphotransferase enzyme family protein</fullName>
    </submittedName>
</protein>
<dbReference type="Pfam" id="PF01636">
    <property type="entry name" value="APH"/>
    <property type="match status" value="1"/>
</dbReference>
<dbReference type="SUPFAM" id="SSF56112">
    <property type="entry name" value="Protein kinase-like (PK-like)"/>
    <property type="match status" value="1"/>
</dbReference>
<evidence type="ECO:0000313" key="3">
    <source>
        <dbReference type="Proteomes" id="UP000182584"/>
    </source>
</evidence>
<dbReference type="Proteomes" id="UP000182584">
    <property type="component" value="Unassembled WGS sequence"/>
</dbReference>